<dbReference type="InterPro" id="IPR002293">
    <property type="entry name" value="AA/rel_permease1"/>
</dbReference>
<dbReference type="GO" id="GO:0016020">
    <property type="term" value="C:membrane"/>
    <property type="evidence" value="ECO:0007669"/>
    <property type="project" value="UniProtKB-SubCell"/>
</dbReference>
<dbReference type="Gene3D" id="1.20.1740.10">
    <property type="entry name" value="Amino acid/polyamine transporter I"/>
    <property type="match status" value="1"/>
</dbReference>
<dbReference type="EMBL" id="HBKQ01018577">
    <property type="protein sequence ID" value="CAE2232745.1"/>
    <property type="molecule type" value="Transcribed_RNA"/>
</dbReference>
<feature type="transmembrane region" description="Helical" evidence="6">
    <location>
        <begin position="246"/>
        <end position="267"/>
    </location>
</feature>
<feature type="transmembrane region" description="Helical" evidence="6">
    <location>
        <begin position="361"/>
        <end position="384"/>
    </location>
</feature>
<evidence type="ECO:0000256" key="3">
    <source>
        <dbReference type="ARBA" id="ARBA00022989"/>
    </source>
</evidence>
<feature type="transmembrane region" description="Helical" evidence="6">
    <location>
        <begin position="122"/>
        <end position="144"/>
    </location>
</feature>
<dbReference type="InterPro" id="IPR029485">
    <property type="entry name" value="CAT_C"/>
</dbReference>
<feature type="transmembrane region" description="Helical" evidence="6">
    <location>
        <begin position="473"/>
        <end position="492"/>
    </location>
</feature>
<feature type="transmembrane region" description="Helical" evidence="6">
    <location>
        <begin position="560"/>
        <end position="579"/>
    </location>
</feature>
<feature type="transmembrane region" description="Helical" evidence="6">
    <location>
        <begin position="279"/>
        <end position="298"/>
    </location>
</feature>
<dbReference type="Pfam" id="PF13520">
    <property type="entry name" value="AA_permease_2"/>
    <property type="match status" value="1"/>
</dbReference>
<feature type="transmembrane region" description="Helical" evidence="6">
    <location>
        <begin position="439"/>
        <end position="461"/>
    </location>
</feature>
<accession>A0A7S4IL23</accession>
<evidence type="ECO:0000256" key="6">
    <source>
        <dbReference type="SAM" id="Phobius"/>
    </source>
</evidence>
<feature type="region of interest" description="Disordered" evidence="5">
    <location>
        <begin position="1"/>
        <end position="53"/>
    </location>
</feature>
<feature type="transmembrane region" description="Helical" evidence="6">
    <location>
        <begin position="413"/>
        <end position="433"/>
    </location>
</feature>
<reference evidence="8" key="1">
    <citation type="submission" date="2021-01" db="EMBL/GenBank/DDBJ databases">
        <authorList>
            <person name="Corre E."/>
            <person name="Pelletier E."/>
            <person name="Niang G."/>
            <person name="Scheremetjew M."/>
            <person name="Finn R."/>
            <person name="Kale V."/>
            <person name="Holt S."/>
            <person name="Cochrane G."/>
            <person name="Meng A."/>
            <person name="Brown T."/>
            <person name="Cohen L."/>
        </authorList>
    </citation>
    <scope>NUCLEOTIDE SEQUENCE</scope>
    <source>
        <strain evidence="8">Isolate 1302-5</strain>
    </source>
</reference>
<feature type="transmembrane region" description="Helical" evidence="6">
    <location>
        <begin position="498"/>
        <end position="515"/>
    </location>
</feature>
<evidence type="ECO:0000313" key="8">
    <source>
        <dbReference type="EMBL" id="CAE2232745.1"/>
    </source>
</evidence>
<dbReference type="Pfam" id="PF13906">
    <property type="entry name" value="AA_permease_C"/>
    <property type="match status" value="1"/>
</dbReference>
<name>A0A7S4IL23_9STRA</name>
<dbReference type="GO" id="GO:0015171">
    <property type="term" value="F:amino acid transmembrane transporter activity"/>
    <property type="evidence" value="ECO:0007669"/>
    <property type="project" value="TreeGrafter"/>
</dbReference>
<gene>
    <name evidence="8" type="ORF">OAUR00152_LOCUS12586</name>
</gene>
<dbReference type="PANTHER" id="PTHR43243">
    <property type="entry name" value="INNER MEMBRANE TRANSPORTER YGJI-RELATED"/>
    <property type="match status" value="1"/>
</dbReference>
<evidence type="ECO:0000256" key="5">
    <source>
        <dbReference type="SAM" id="MobiDB-lite"/>
    </source>
</evidence>
<feature type="compositionally biased region" description="Polar residues" evidence="5">
    <location>
        <begin position="1"/>
        <end position="23"/>
    </location>
</feature>
<feature type="transmembrane region" description="Helical" evidence="6">
    <location>
        <begin position="536"/>
        <end position="554"/>
    </location>
</feature>
<keyword evidence="4 6" id="KW-0472">Membrane</keyword>
<feature type="compositionally biased region" description="Low complexity" evidence="5">
    <location>
        <begin position="36"/>
        <end position="46"/>
    </location>
</feature>
<evidence type="ECO:0000256" key="1">
    <source>
        <dbReference type="ARBA" id="ARBA00004141"/>
    </source>
</evidence>
<dbReference type="AlphaFoldDB" id="A0A7S4IL23"/>
<feature type="transmembrane region" description="Helical" evidence="6">
    <location>
        <begin position="91"/>
        <end position="116"/>
    </location>
</feature>
<feature type="transmembrane region" description="Helical" evidence="6">
    <location>
        <begin position="156"/>
        <end position="180"/>
    </location>
</feature>
<dbReference type="PANTHER" id="PTHR43243:SF82">
    <property type="entry name" value="CATIONIC AMINO ACID TRANSPORTER C-TERMINAL DOMAIN-CONTAINING PROTEIN"/>
    <property type="match status" value="1"/>
</dbReference>
<proteinExistence type="predicted"/>
<comment type="subcellular location">
    <subcellularLocation>
        <location evidence="1">Membrane</location>
        <topology evidence="1">Multi-pass membrane protein</topology>
    </subcellularLocation>
</comment>
<organism evidence="8">
    <name type="scientific">Odontella aurita</name>
    <dbReference type="NCBI Taxonomy" id="265563"/>
    <lineage>
        <taxon>Eukaryota</taxon>
        <taxon>Sar</taxon>
        <taxon>Stramenopiles</taxon>
        <taxon>Ochrophyta</taxon>
        <taxon>Bacillariophyta</taxon>
        <taxon>Mediophyceae</taxon>
        <taxon>Biddulphiophycidae</taxon>
        <taxon>Eupodiscales</taxon>
        <taxon>Odontellaceae</taxon>
        <taxon>Odontella</taxon>
    </lineage>
</organism>
<sequence>MEVSQRGSVEYTTAPSVSPSCRGNESGGGGGDADHASSSSYNRQSSRVTVAPVPPPLSPSPWIRKPLFAASDPHVVACPESSGALHRHLTLFDLICVGVGATVGSGIFVLCGLIAHNSAGPATFLSWGVAGVAACMSGLCYAELAGRFPSAGSSYAYAYISMGELPAVLAGACMTLEYVFSASAVARSWGDKVVEFARVHRGDEDDGLMKFLDPGNSINPMAFVISTCAILLHLKGVKESKAVTNFFSLLKLCLVLFMTIGSFVLMNPENLSPLVPPEFGARGIFTGASTLFFGYIGYDEICCMAGEAINPSRNLPRAVLASLATVTVLYILAAVALTGMVPYQDISETSPFPDGFRYRGIIWASQLSAIGELFTLPLVVLVSIMAQPRLQYAMATDGLIPPIFAKMDANGNLWWGTLISGIVMILIATFVPFTFLNDLISAGILIAFTITDSSVILLRHASPEDKPLLLEKLLVVFNILAIISGLLLSNYMDSDAGQVFAAFGVVALIILMVEIKRQCPPLDLSNVMGSSAGFKTPFMPFLPLLGSVVNWYLIAHLDSYDIVLLIVYCAVVMVGYYLYGIKRSVGNHKGWSTSPDDDYVESVDFELTSQHKIT</sequence>
<evidence type="ECO:0000259" key="7">
    <source>
        <dbReference type="Pfam" id="PF13906"/>
    </source>
</evidence>
<feature type="domain" description="Cationic amino acid transporter C-terminal" evidence="7">
    <location>
        <begin position="534"/>
        <end position="584"/>
    </location>
</feature>
<protein>
    <recommendedName>
        <fullName evidence="7">Cationic amino acid transporter C-terminal domain-containing protein</fullName>
    </recommendedName>
</protein>
<keyword evidence="2 6" id="KW-0812">Transmembrane</keyword>
<evidence type="ECO:0000256" key="2">
    <source>
        <dbReference type="ARBA" id="ARBA00022692"/>
    </source>
</evidence>
<feature type="transmembrane region" description="Helical" evidence="6">
    <location>
        <begin position="319"/>
        <end position="341"/>
    </location>
</feature>
<keyword evidence="3 6" id="KW-1133">Transmembrane helix</keyword>
<evidence type="ECO:0000256" key="4">
    <source>
        <dbReference type="ARBA" id="ARBA00023136"/>
    </source>
</evidence>